<dbReference type="AlphaFoldDB" id="A0A6F9EHU3"/>
<evidence type="ECO:0000313" key="3">
    <source>
        <dbReference type="Proteomes" id="UP000502196"/>
    </source>
</evidence>
<sequence>MRRRCEKMNEPPRRAAGRLNGRFDREDLEMTVYPREKLHVILKENPQFLRGVVCCRRLRGTGKNGGTFKRGLMHGIGLGHLSAAAGTSCRFFQSRGVYRIPQSHHGLLSRRPGDDRSSVHPCGTFLPGGHLSHPRAAPGPDRDF</sequence>
<evidence type="ECO:0000256" key="1">
    <source>
        <dbReference type="SAM" id="MobiDB-lite"/>
    </source>
</evidence>
<accession>A0A6F9EHU3</accession>
<name>A0A6F9EHU3_9BACL</name>
<organism evidence="2 3">
    <name type="scientific">Kyrpidia spormannii</name>
    <dbReference type="NCBI Taxonomy" id="2055160"/>
    <lineage>
        <taxon>Bacteria</taxon>
        <taxon>Bacillati</taxon>
        <taxon>Bacillota</taxon>
        <taxon>Bacilli</taxon>
        <taxon>Bacillales</taxon>
        <taxon>Alicyclobacillaceae</taxon>
        <taxon>Kyrpidia</taxon>
    </lineage>
</organism>
<feature type="region of interest" description="Disordered" evidence="1">
    <location>
        <begin position="107"/>
        <end position="144"/>
    </location>
</feature>
<evidence type="ECO:0000313" key="2">
    <source>
        <dbReference type="EMBL" id="CAB3395864.1"/>
    </source>
</evidence>
<proteinExistence type="predicted"/>
<dbReference type="EMBL" id="LR792683">
    <property type="protein sequence ID" value="CAB3395864.1"/>
    <property type="molecule type" value="Genomic_DNA"/>
</dbReference>
<gene>
    <name evidence="2" type="ORF">COOX1_3123</name>
</gene>
<protein>
    <submittedName>
        <fullName evidence="2">Uncharacterized protein</fullName>
    </submittedName>
</protein>
<dbReference type="Proteomes" id="UP000502196">
    <property type="component" value="Chromosome"/>
</dbReference>
<reference evidence="2 3" key="1">
    <citation type="submission" date="2020-04" db="EMBL/GenBank/DDBJ databases">
        <authorList>
            <person name="Hogendoorn C."/>
        </authorList>
    </citation>
    <scope>NUCLEOTIDE SEQUENCE [LARGE SCALE GENOMIC DNA]</scope>
    <source>
        <strain evidence="2">COOX1</strain>
    </source>
</reference>